<evidence type="ECO:0000256" key="3">
    <source>
        <dbReference type="ARBA" id="ARBA00022679"/>
    </source>
</evidence>
<evidence type="ECO:0000256" key="5">
    <source>
        <dbReference type="ARBA" id="ARBA00022989"/>
    </source>
</evidence>
<dbReference type="EMBL" id="JBHSQO010000009">
    <property type="protein sequence ID" value="MFC6089917.1"/>
    <property type="molecule type" value="Genomic_DNA"/>
</dbReference>
<keyword evidence="3" id="KW-0808">Transferase</keyword>
<keyword evidence="10" id="KW-1185">Reference proteome</keyword>
<feature type="transmembrane region" description="Helical" evidence="8">
    <location>
        <begin position="293"/>
        <end position="310"/>
    </location>
</feature>
<evidence type="ECO:0000256" key="2">
    <source>
        <dbReference type="ARBA" id="ARBA00022475"/>
    </source>
</evidence>
<dbReference type="Proteomes" id="UP001596220">
    <property type="component" value="Unassembled WGS sequence"/>
</dbReference>
<proteinExistence type="inferred from homology"/>
<keyword evidence="9" id="KW-0328">Glycosyltransferase</keyword>
<name>A0ABW1P5G7_9PSEU</name>
<feature type="transmembrane region" description="Helical" evidence="8">
    <location>
        <begin position="338"/>
        <end position="357"/>
    </location>
</feature>
<feature type="transmembrane region" description="Helical" evidence="8">
    <location>
        <begin position="204"/>
        <end position="224"/>
    </location>
</feature>
<keyword evidence="4 8" id="KW-0812">Transmembrane</keyword>
<dbReference type="GO" id="GO:0016757">
    <property type="term" value="F:glycosyltransferase activity"/>
    <property type="evidence" value="ECO:0007669"/>
    <property type="project" value="UniProtKB-KW"/>
</dbReference>
<evidence type="ECO:0000256" key="7">
    <source>
        <dbReference type="ARBA" id="ARBA00024033"/>
    </source>
</evidence>
<dbReference type="Pfam" id="PF09594">
    <property type="entry name" value="GT87"/>
    <property type="match status" value="1"/>
</dbReference>
<comment type="similarity">
    <text evidence="7">Belongs to the glycosyltransferase 87 family.</text>
</comment>
<dbReference type="NCBIfam" id="NF009915">
    <property type="entry name" value="PRK13375.1"/>
    <property type="match status" value="1"/>
</dbReference>
<feature type="transmembrane region" description="Helical" evidence="8">
    <location>
        <begin position="179"/>
        <end position="197"/>
    </location>
</feature>
<evidence type="ECO:0000256" key="6">
    <source>
        <dbReference type="ARBA" id="ARBA00023136"/>
    </source>
</evidence>
<evidence type="ECO:0000313" key="10">
    <source>
        <dbReference type="Proteomes" id="UP001596220"/>
    </source>
</evidence>
<sequence length="415" mass="44653">MADRVRAAEERVLGFAPLVLVLSLGWYAWRLGNPADWGMIDLKVYWSLAPNLLSDQLYSVTMPFTADFPLPFTYPPFAALAFLPVSALPWLAARILWQVLSLICLWWLVRTSLGLLASRAGQPYDATWSRRALLWTGLALWCEPVRKTLDFGQINLVLVAGTFAALVATRQAVAGLGVGVAAGLKLTPAISGLYFLVTRRFAAAAWSVAGFAVTVALGFAASAGDSWRYWFELLGAADRVGPVGSAINQSLRGALSRTLGHDVGTSWPWLLAVAVSAVLTGFALRAAVRAGDTLITVVAVQLFGLLLSPISWSHHWLWVIPLVLWLVHGVPGRGWRAVALAAAWVVVTGADLITFLIDQQPSIWEIPRPWPLAALGWAYPALGLLTLAVVPRLLRGGGQAGATPTPTSKAERSAL</sequence>
<dbReference type="InterPro" id="IPR018584">
    <property type="entry name" value="GT87"/>
</dbReference>
<accession>A0ABW1P5G7</accession>
<comment type="subcellular location">
    <subcellularLocation>
        <location evidence="1">Cell membrane</location>
        <topology evidence="1">Multi-pass membrane protein</topology>
    </subcellularLocation>
</comment>
<keyword evidence="5 8" id="KW-1133">Transmembrane helix</keyword>
<protein>
    <submittedName>
        <fullName evidence="9">Mannosyltransferase</fullName>
    </submittedName>
</protein>
<feature type="transmembrane region" description="Helical" evidence="8">
    <location>
        <begin position="369"/>
        <end position="390"/>
    </location>
</feature>
<keyword evidence="6 8" id="KW-0472">Membrane</keyword>
<feature type="transmembrane region" description="Helical" evidence="8">
    <location>
        <begin position="267"/>
        <end position="286"/>
    </location>
</feature>
<feature type="transmembrane region" description="Helical" evidence="8">
    <location>
        <begin position="154"/>
        <end position="173"/>
    </location>
</feature>
<evidence type="ECO:0000256" key="8">
    <source>
        <dbReference type="SAM" id="Phobius"/>
    </source>
</evidence>
<feature type="transmembrane region" description="Helical" evidence="8">
    <location>
        <begin position="87"/>
        <end position="109"/>
    </location>
</feature>
<evidence type="ECO:0000313" key="9">
    <source>
        <dbReference type="EMBL" id="MFC6089917.1"/>
    </source>
</evidence>
<feature type="transmembrane region" description="Helical" evidence="8">
    <location>
        <begin position="12"/>
        <end position="29"/>
    </location>
</feature>
<reference evidence="10" key="1">
    <citation type="journal article" date="2019" name="Int. J. Syst. Evol. Microbiol.">
        <title>The Global Catalogue of Microorganisms (GCM) 10K type strain sequencing project: providing services to taxonomists for standard genome sequencing and annotation.</title>
        <authorList>
            <consortium name="The Broad Institute Genomics Platform"/>
            <consortium name="The Broad Institute Genome Sequencing Center for Infectious Disease"/>
            <person name="Wu L."/>
            <person name="Ma J."/>
        </authorList>
    </citation>
    <scope>NUCLEOTIDE SEQUENCE [LARGE SCALE GENOMIC DNA]</scope>
    <source>
        <strain evidence="10">CGMCC 4.7246</strain>
    </source>
</reference>
<comment type="caution">
    <text evidence="9">The sequence shown here is derived from an EMBL/GenBank/DDBJ whole genome shotgun (WGS) entry which is preliminary data.</text>
</comment>
<evidence type="ECO:0000256" key="4">
    <source>
        <dbReference type="ARBA" id="ARBA00022692"/>
    </source>
</evidence>
<dbReference type="RefSeq" id="WP_380635377.1">
    <property type="nucleotide sequence ID" value="NZ_JBHSQO010000009.1"/>
</dbReference>
<evidence type="ECO:0000256" key="1">
    <source>
        <dbReference type="ARBA" id="ARBA00004651"/>
    </source>
</evidence>
<organism evidence="9 10">
    <name type="scientific">Saccharothrix lopnurensis</name>
    <dbReference type="NCBI Taxonomy" id="1670621"/>
    <lineage>
        <taxon>Bacteria</taxon>
        <taxon>Bacillati</taxon>
        <taxon>Actinomycetota</taxon>
        <taxon>Actinomycetes</taxon>
        <taxon>Pseudonocardiales</taxon>
        <taxon>Pseudonocardiaceae</taxon>
        <taxon>Saccharothrix</taxon>
    </lineage>
</organism>
<keyword evidence="2" id="KW-1003">Cell membrane</keyword>
<gene>
    <name evidence="9" type="ORF">ACFP3R_11605</name>
</gene>